<evidence type="ECO:0000259" key="9">
    <source>
        <dbReference type="PROSITE" id="PS51471"/>
    </source>
</evidence>
<evidence type="ECO:0000313" key="10">
    <source>
        <dbReference type="EMBL" id="ROV62115.1"/>
    </source>
</evidence>
<dbReference type="FunFam" id="2.60.120.590:FF:000004">
    <property type="entry name" value="DNA oxidative demethylase ALKBH2"/>
    <property type="match status" value="1"/>
</dbReference>
<evidence type="ECO:0000256" key="3">
    <source>
        <dbReference type="ARBA" id="ARBA00022763"/>
    </source>
</evidence>
<evidence type="ECO:0000256" key="4">
    <source>
        <dbReference type="ARBA" id="ARBA00022842"/>
    </source>
</evidence>
<dbReference type="InterPro" id="IPR037151">
    <property type="entry name" value="AlkB-like_sf"/>
</dbReference>
<keyword evidence="8" id="KW-0234">DNA repair</keyword>
<evidence type="ECO:0000256" key="8">
    <source>
        <dbReference type="ARBA" id="ARBA00023204"/>
    </source>
</evidence>
<evidence type="ECO:0000256" key="6">
    <source>
        <dbReference type="ARBA" id="ARBA00023002"/>
    </source>
</evidence>
<comment type="cofactor">
    <cofactor evidence="1">
        <name>Fe(2+)</name>
        <dbReference type="ChEBI" id="CHEBI:29033"/>
    </cofactor>
</comment>
<dbReference type="GO" id="GO:0016705">
    <property type="term" value="F:oxidoreductase activity, acting on paired donors, with incorporation or reduction of molecular oxygen"/>
    <property type="evidence" value="ECO:0007669"/>
    <property type="project" value="UniProtKB-ARBA"/>
</dbReference>
<sequence length="193" mass="22378">MANSPNWLQVDKGSLLHVEQFLTQNQADQLFQDLMQEISWRQESISMFGRSVLQPRLQAWFGDRAYQYSGLRLEPNPMPPAIAQLKRQCEQICQQPFNTVLLNLYRDGQDYMGWHQDNEKELGLNPTIASVSLGAERKFSLKQKRGDDKIDFQLSHGSLLVMAGETQNHWRHALPKSRKVSQPRINLTFRNIL</sequence>
<dbReference type="GO" id="GO:0006307">
    <property type="term" value="P:DNA alkylation repair"/>
    <property type="evidence" value="ECO:0007669"/>
    <property type="project" value="InterPro"/>
</dbReference>
<organism evidence="10 11">
    <name type="scientific">Vibrio ponticus</name>
    <dbReference type="NCBI Taxonomy" id="265668"/>
    <lineage>
        <taxon>Bacteria</taxon>
        <taxon>Pseudomonadati</taxon>
        <taxon>Pseudomonadota</taxon>
        <taxon>Gammaproteobacteria</taxon>
        <taxon>Vibrionales</taxon>
        <taxon>Vibrionaceae</taxon>
        <taxon>Vibrio</taxon>
    </lineage>
</organism>
<comment type="caution">
    <text evidence="10">The sequence shown here is derived from an EMBL/GenBank/DDBJ whole genome shotgun (WGS) entry which is preliminary data.</text>
</comment>
<keyword evidence="5 10" id="KW-0223">Dioxygenase</keyword>
<gene>
    <name evidence="10" type="ORF">EGH82_01785</name>
</gene>
<dbReference type="AlphaFoldDB" id="A0A3N3E5V4"/>
<dbReference type="EMBL" id="RKIK01000003">
    <property type="protein sequence ID" value="ROV62115.1"/>
    <property type="molecule type" value="Genomic_DNA"/>
</dbReference>
<dbReference type="GO" id="GO:0016787">
    <property type="term" value="F:hydrolase activity"/>
    <property type="evidence" value="ECO:0007669"/>
    <property type="project" value="UniProtKB-ARBA"/>
</dbReference>
<dbReference type="Pfam" id="PF13532">
    <property type="entry name" value="2OG-FeII_Oxy_2"/>
    <property type="match status" value="1"/>
</dbReference>
<keyword evidence="3" id="KW-0227">DNA damage</keyword>
<evidence type="ECO:0000256" key="2">
    <source>
        <dbReference type="ARBA" id="ARBA00022723"/>
    </source>
</evidence>
<dbReference type="PANTHER" id="PTHR31212">
    <property type="entry name" value="ALPHA-KETOGLUTARATE-DEPENDENT DIOXYGENASE ALKB HOMOLOG 3"/>
    <property type="match status" value="1"/>
</dbReference>
<dbReference type="GO" id="GO:0032451">
    <property type="term" value="F:demethylase activity"/>
    <property type="evidence" value="ECO:0007669"/>
    <property type="project" value="UniProtKB-ARBA"/>
</dbReference>
<dbReference type="InterPro" id="IPR005123">
    <property type="entry name" value="Oxoglu/Fe-dep_dioxygenase_dom"/>
</dbReference>
<dbReference type="InterPro" id="IPR032854">
    <property type="entry name" value="ALKBH3"/>
</dbReference>
<proteinExistence type="predicted"/>
<keyword evidence="7" id="KW-0408">Iron</keyword>
<evidence type="ECO:0000256" key="7">
    <source>
        <dbReference type="ARBA" id="ARBA00023004"/>
    </source>
</evidence>
<evidence type="ECO:0000256" key="5">
    <source>
        <dbReference type="ARBA" id="ARBA00022964"/>
    </source>
</evidence>
<dbReference type="PROSITE" id="PS51471">
    <property type="entry name" value="FE2OG_OXY"/>
    <property type="match status" value="1"/>
</dbReference>
<dbReference type="InterPro" id="IPR027450">
    <property type="entry name" value="AlkB-like"/>
</dbReference>
<reference evidence="10 11" key="1">
    <citation type="submission" date="2018-11" db="EMBL/GenBank/DDBJ databases">
        <title>Vibrio ponticus strain CAIM 1751 pathogenic for the snapper Lutjanus guttatus.</title>
        <authorList>
            <person name="Soto-Rodriguez S."/>
            <person name="Lozano-Olvera R."/>
            <person name="Gomez-Gil B."/>
        </authorList>
    </citation>
    <scope>NUCLEOTIDE SEQUENCE [LARGE SCALE GENOMIC DNA]</scope>
    <source>
        <strain evidence="10 11">CAIM 1751</strain>
    </source>
</reference>
<name>A0A3N3E5V4_9VIBR</name>
<dbReference type="PANTHER" id="PTHR31212:SF4">
    <property type="entry name" value="ALPHA-KETOGLUTARATE-DEPENDENT DIOXYGENASE ALKB HOMOLOG 3"/>
    <property type="match status" value="1"/>
</dbReference>
<evidence type="ECO:0000313" key="11">
    <source>
        <dbReference type="Proteomes" id="UP000278792"/>
    </source>
</evidence>
<keyword evidence="2" id="KW-0479">Metal-binding</keyword>
<dbReference type="Gene3D" id="2.60.120.590">
    <property type="entry name" value="Alpha-ketoglutarate-dependent dioxygenase AlkB-like"/>
    <property type="match status" value="1"/>
</dbReference>
<dbReference type="SUPFAM" id="SSF51197">
    <property type="entry name" value="Clavaminate synthase-like"/>
    <property type="match status" value="1"/>
</dbReference>
<feature type="domain" description="Fe2OG dioxygenase" evidence="9">
    <location>
        <begin position="96"/>
        <end position="193"/>
    </location>
</feature>
<dbReference type="Proteomes" id="UP000278792">
    <property type="component" value="Unassembled WGS sequence"/>
</dbReference>
<evidence type="ECO:0000256" key="1">
    <source>
        <dbReference type="ARBA" id="ARBA00001954"/>
    </source>
</evidence>
<protein>
    <submittedName>
        <fullName evidence="10">Alpha-ketoglutarate-dependent dioxygenase AlkB</fullName>
    </submittedName>
</protein>
<keyword evidence="6" id="KW-0560">Oxidoreductase</keyword>
<accession>A0A3N3E5V4</accession>
<keyword evidence="4" id="KW-0460">Magnesium</keyword>
<dbReference type="RefSeq" id="WP_123780188.1">
    <property type="nucleotide sequence ID" value="NZ_RKIK01000003.1"/>
</dbReference>
<dbReference type="GO" id="GO:0046872">
    <property type="term" value="F:metal ion binding"/>
    <property type="evidence" value="ECO:0007669"/>
    <property type="project" value="UniProtKB-KW"/>
</dbReference>
<dbReference type="GO" id="GO:0051213">
    <property type="term" value="F:dioxygenase activity"/>
    <property type="evidence" value="ECO:0007669"/>
    <property type="project" value="UniProtKB-KW"/>
</dbReference>
<dbReference type="GO" id="GO:0140097">
    <property type="term" value="F:catalytic activity, acting on DNA"/>
    <property type="evidence" value="ECO:0007669"/>
    <property type="project" value="UniProtKB-ARBA"/>
</dbReference>